<dbReference type="EMBL" id="VSSQ01000477">
    <property type="protein sequence ID" value="MPL95680.1"/>
    <property type="molecule type" value="Genomic_DNA"/>
</dbReference>
<name>A0A644VWV1_9ZZZZ</name>
<dbReference type="PROSITE" id="PS51729">
    <property type="entry name" value="GNAT_YJDJ"/>
    <property type="match status" value="1"/>
</dbReference>
<evidence type="ECO:0000313" key="2">
    <source>
        <dbReference type="EMBL" id="MPL95680.1"/>
    </source>
</evidence>
<organism evidence="2">
    <name type="scientific">bioreactor metagenome</name>
    <dbReference type="NCBI Taxonomy" id="1076179"/>
    <lineage>
        <taxon>unclassified sequences</taxon>
        <taxon>metagenomes</taxon>
        <taxon>ecological metagenomes</taxon>
    </lineage>
</organism>
<dbReference type="PANTHER" id="PTHR31435">
    <property type="entry name" value="PROTEIN NATD1"/>
    <property type="match status" value="1"/>
</dbReference>
<dbReference type="InterPro" id="IPR031165">
    <property type="entry name" value="GNAT_YJDJ"/>
</dbReference>
<feature type="domain" description="N-acetyltransferase" evidence="1">
    <location>
        <begin position="6"/>
        <end position="91"/>
    </location>
</feature>
<gene>
    <name evidence="2" type="ORF">SDC9_41852</name>
</gene>
<dbReference type="Pfam" id="PF14542">
    <property type="entry name" value="Acetyltransf_CG"/>
    <property type="match status" value="1"/>
</dbReference>
<comment type="caution">
    <text evidence="2">The sequence shown here is derived from an EMBL/GenBank/DDBJ whole genome shotgun (WGS) entry which is preliminary data.</text>
</comment>
<accession>A0A644VWV1</accession>
<dbReference type="InterPro" id="IPR016181">
    <property type="entry name" value="Acyl_CoA_acyltransferase"/>
</dbReference>
<dbReference type="SUPFAM" id="SSF55729">
    <property type="entry name" value="Acyl-CoA N-acyltransferases (Nat)"/>
    <property type="match status" value="1"/>
</dbReference>
<dbReference type="Gene3D" id="3.40.630.30">
    <property type="match status" value="1"/>
</dbReference>
<dbReference type="PANTHER" id="PTHR31435:SF9">
    <property type="entry name" value="PROTEIN NATD1"/>
    <property type="match status" value="1"/>
</dbReference>
<proteinExistence type="predicted"/>
<reference evidence="2" key="1">
    <citation type="submission" date="2019-08" db="EMBL/GenBank/DDBJ databases">
        <authorList>
            <person name="Kucharzyk K."/>
            <person name="Murdoch R.W."/>
            <person name="Higgins S."/>
            <person name="Loffler F."/>
        </authorList>
    </citation>
    <scope>NUCLEOTIDE SEQUENCE</scope>
</reference>
<dbReference type="AlphaFoldDB" id="A0A644VWV1"/>
<dbReference type="CDD" id="cd04301">
    <property type="entry name" value="NAT_SF"/>
    <property type="match status" value="1"/>
</dbReference>
<dbReference type="InterPro" id="IPR045057">
    <property type="entry name" value="Gcn5-rel_NAT"/>
</dbReference>
<protein>
    <recommendedName>
        <fullName evidence="1">N-acetyltransferase domain-containing protein</fullName>
    </recommendedName>
</protein>
<evidence type="ECO:0000259" key="1">
    <source>
        <dbReference type="PROSITE" id="PS51729"/>
    </source>
</evidence>
<sequence length="105" mass="12062">MGENITHNKELNRFEYITPEATAYIEYEISEKVMDLTHTIVPKLLEGRGLGGALVKHALDYARSNGFRIIPTCWFVDKFVKKFKDYQDLVIEISEDSHNGPVCEI</sequence>